<dbReference type="AlphaFoldDB" id="A0A194WZ65"/>
<evidence type="ECO:0000313" key="5">
    <source>
        <dbReference type="Proteomes" id="UP000070700"/>
    </source>
</evidence>
<dbReference type="GeneID" id="28827490"/>
<dbReference type="Proteomes" id="UP000070700">
    <property type="component" value="Unassembled WGS sequence"/>
</dbReference>
<dbReference type="FunFam" id="3.40.50.720:FF:000426">
    <property type="entry name" value="Aldehyde reductase 2"/>
    <property type="match status" value="1"/>
</dbReference>
<dbReference type="RefSeq" id="XP_018067354.1">
    <property type="nucleotide sequence ID" value="XM_018217764.1"/>
</dbReference>
<accession>A0A194WZ65</accession>
<evidence type="ECO:0000256" key="2">
    <source>
        <dbReference type="ARBA" id="ARBA00023445"/>
    </source>
</evidence>
<comment type="similarity">
    <text evidence="2">Belongs to the NAD(P)-dependent epimerase/dehydratase family. Dihydroflavonol-4-reductase subfamily.</text>
</comment>
<evidence type="ECO:0000256" key="1">
    <source>
        <dbReference type="ARBA" id="ARBA00023002"/>
    </source>
</evidence>
<dbReference type="PANTHER" id="PTHR10366">
    <property type="entry name" value="NAD DEPENDENT EPIMERASE/DEHYDRATASE"/>
    <property type="match status" value="1"/>
</dbReference>
<dbReference type="Pfam" id="PF01370">
    <property type="entry name" value="Epimerase"/>
    <property type="match status" value="1"/>
</dbReference>
<name>A0A194WZ65_MOLSC</name>
<proteinExistence type="inferred from homology"/>
<dbReference type="SUPFAM" id="SSF51735">
    <property type="entry name" value="NAD(P)-binding Rossmann-fold domains"/>
    <property type="match status" value="1"/>
</dbReference>
<evidence type="ECO:0000313" key="4">
    <source>
        <dbReference type="EMBL" id="KUJ12999.1"/>
    </source>
</evidence>
<dbReference type="GO" id="GO:0016616">
    <property type="term" value="F:oxidoreductase activity, acting on the CH-OH group of donors, NAD or NADP as acceptor"/>
    <property type="evidence" value="ECO:0007669"/>
    <property type="project" value="TreeGrafter"/>
</dbReference>
<feature type="domain" description="NAD-dependent epimerase/dehydratase" evidence="3">
    <location>
        <begin position="7"/>
        <end position="256"/>
    </location>
</feature>
<reference evidence="4 5" key="1">
    <citation type="submission" date="2015-10" db="EMBL/GenBank/DDBJ databases">
        <title>Full genome of DAOMC 229536 Phialocephala scopiformis, a fungal endophyte of spruce producing the potent anti-insectan compound rugulosin.</title>
        <authorList>
            <consortium name="DOE Joint Genome Institute"/>
            <person name="Walker A.K."/>
            <person name="Frasz S.L."/>
            <person name="Seifert K.A."/>
            <person name="Miller J.D."/>
            <person name="Mondo S.J."/>
            <person name="Labutti K."/>
            <person name="Lipzen A."/>
            <person name="Dockter R."/>
            <person name="Kennedy M."/>
            <person name="Grigoriev I.V."/>
            <person name="Spatafora J.W."/>
        </authorList>
    </citation>
    <scope>NUCLEOTIDE SEQUENCE [LARGE SCALE GENOMIC DNA]</scope>
    <source>
        <strain evidence="4 5">CBS 120377</strain>
    </source>
</reference>
<keyword evidence="5" id="KW-1185">Reference proteome</keyword>
<dbReference type="InterPro" id="IPR001509">
    <property type="entry name" value="Epimerase_deHydtase"/>
</dbReference>
<gene>
    <name evidence="4" type="ORF">LY89DRAFT_709474</name>
</gene>
<dbReference type="PANTHER" id="PTHR10366:SF562">
    <property type="entry name" value="ALDEHYDE REDUCTASE II (AFU_ORTHOLOGUE AFUA_1G11360)"/>
    <property type="match status" value="1"/>
</dbReference>
<dbReference type="EMBL" id="KQ947423">
    <property type="protein sequence ID" value="KUJ12999.1"/>
    <property type="molecule type" value="Genomic_DNA"/>
</dbReference>
<protein>
    <submittedName>
        <fullName evidence="4">NAD-P-binding protein</fullName>
    </submittedName>
</protein>
<dbReference type="OrthoDB" id="2735536at2759"/>
<sequence length="334" mass="36561">MASNPIVLVTGINGFIGSHIVDQFLAAGYKVRGTVRAVPKADNIKRVLSEKHGEGRIEVVAVPDLAAPGAFDDAVKGVDAIAHCATIINFSRNPKEVIPDAIAAVTSILHSALREPTVKSFVLASSSMATTLPKPNVRFAVDSDTWNEEDIARAWDPELVNEDHHDWTVYAASKAEAEKALWKFRDEKKPHFTVNSILPATNFGPVLVKEEASSSGACVKEIWNGEINKVLGVRPQYYVSVQDVALLHVAAVHFPDVNGKRVLAGTKPYNWNDVLKILRELRPGHDFPEDVEGLGHDLSTVANGEAEKLLLRFAGYGWIELRELMEQNLSSLGY</sequence>
<dbReference type="InterPro" id="IPR050425">
    <property type="entry name" value="NAD(P)_dehydrat-like"/>
</dbReference>
<dbReference type="Gene3D" id="3.40.50.720">
    <property type="entry name" value="NAD(P)-binding Rossmann-like Domain"/>
    <property type="match status" value="1"/>
</dbReference>
<keyword evidence="1" id="KW-0560">Oxidoreductase</keyword>
<dbReference type="KEGG" id="psco:LY89DRAFT_709474"/>
<dbReference type="STRING" id="149040.A0A194WZ65"/>
<dbReference type="InterPro" id="IPR036291">
    <property type="entry name" value="NAD(P)-bd_dom_sf"/>
</dbReference>
<evidence type="ECO:0000259" key="3">
    <source>
        <dbReference type="Pfam" id="PF01370"/>
    </source>
</evidence>
<dbReference type="InParanoid" id="A0A194WZ65"/>
<organism evidence="4 5">
    <name type="scientific">Mollisia scopiformis</name>
    <name type="common">Conifer needle endophyte fungus</name>
    <name type="synonym">Phialocephala scopiformis</name>
    <dbReference type="NCBI Taxonomy" id="149040"/>
    <lineage>
        <taxon>Eukaryota</taxon>
        <taxon>Fungi</taxon>
        <taxon>Dikarya</taxon>
        <taxon>Ascomycota</taxon>
        <taxon>Pezizomycotina</taxon>
        <taxon>Leotiomycetes</taxon>
        <taxon>Helotiales</taxon>
        <taxon>Mollisiaceae</taxon>
        <taxon>Mollisia</taxon>
    </lineage>
</organism>